<dbReference type="AlphaFoldDB" id="A0A8J5MSC4"/>
<accession>A0A8J5MSC4</accession>
<keyword evidence="3" id="KW-1185">Reference proteome</keyword>
<comment type="caution">
    <text evidence="2">The sequence shown here is derived from an EMBL/GenBank/DDBJ whole genome shotgun (WGS) entry which is preliminary data.</text>
</comment>
<evidence type="ECO:0000313" key="3">
    <source>
        <dbReference type="Proteomes" id="UP000747542"/>
    </source>
</evidence>
<feature type="signal peptide" evidence="1">
    <location>
        <begin position="1"/>
        <end position="23"/>
    </location>
</feature>
<evidence type="ECO:0000256" key="1">
    <source>
        <dbReference type="SAM" id="SignalP"/>
    </source>
</evidence>
<dbReference type="EMBL" id="JAHLQT010028808">
    <property type="protein sequence ID" value="KAG7161839.1"/>
    <property type="molecule type" value="Genomic_DNA"/>
</dbReference>
<evidence type="ECO:0000313" key="2">
    <source>
        <dbReference type="EMBL" id="KAG7161839.1"/>
    </source>
</evidence>
<keyword evidence="1" id="KW-0732">Signal</keyword>
<dbReference type="Proteomes" id="UP000747542">
    <property type="component" value="Unassembled WGS sequence"/>
</dbReference>
<protein>
    <recommendedName>
        <fullName evidence="4">Secreted protein</fullName>
    </recommendedName>
</protein>
<gene>
    <name evidence="2" type="ORF">Hamer_G007498</name>
</gene>
<reference evidence="2" key="1">
    <citation type="journal article" date="2021" name="Sci. Adv.">
        <title>The American lobster genome reveals insights on longevity, neural, and immune adaptations.</title>
        <authorList>
            <person name="Polinski J.M."/>
            <person name="Zimin A.V."/>
            <person name="Clark K.F."/>
            <person name="Kohn A.B."/>
            <person name="Sadowski N."/>
            <person name="Timp W."/>
            <person name="Ptitsyn A."/>
            <person name="Khanna P."/>
            <person name="Romanova D.Y."/>
            <person name="Williams P."/>
            <person name="Greenwood S.J."/>
            <person name="Moroz L.L."/>
            <person name="Walt D.R."/>
            <person name="Bodnar A.G."/>
        </authorList>
    </citation>
    <scope>NUCLEOTIDE SEQUENCE</scope>
    <source>
        <strain evidence="2">GMGI-L3</strain>
    </source>
</reference>
<feature type="chain" id="PRO_5035229467" description="Secreted protein" evidence="1">
    <location>
        <begin position="24"/>
        <end position="193"/>
    </location>
</feature>
<sequence>MKLLARTLCSCLVIVVMAGFADAKADCMVKISKFNKTVEFNWTQTSDLSVLWIQALAHDVSVNLSNDVTIDNNLQKDAWQQTKPLKLMKQRWYKMYLQQEGCNLQTKLKMMGTVLKVEGTPFDVCLPHRTFGLRVTSNDPVLWSTCDLTNNCSKYLMDQHQPKTKLPPQEHHYYEIDDNFPRPHPLKKLLPKF</sequence>
<proteinExistence type="predicted"/>
<name>A0A8J5MSC4_HOMAM</name>
<evidence type="ECO:0008006" key="4">
    <source>
        <dbReference type="Google" id="ProtNLM"/>
    </source>
</evidence>
<organism evidence="2 3">
    <name type="scientific">Homarus americanus</name>
    <name type="common">American lobster</name>
    <dbReference type="NCBI Taxonomy" id="6706"/>
    <lineage>
        <taxon>Eukaryota</taxon>
        <taxon>Metazoa</taxon>
        <taxon>Ecdysozoa</taxon>
        <taxon>Arthropoda</taxon>
        <taxon>Crustacea</taxon>
        <taxon>Multicrustacea</taxon>
        <taxon>Malacostraca</taxon>
        <taxon>Eumalacostraca</taxon>
        <taxon>Eucarida</taxon>
        <taxon>Decapoda</taxon>
        <taxon>Pleocyemata</taxon>
        <taxon>Astacidea</taxon>
        <taxon>Nephropoidea</taxon>
        <taxon>Nephropidae</taxon>
        <taxon>Homarus</taxon>
    </lineage>
</organism>